<keyword evidence="3" id="KW-1185">Reference proteome</keyword>
<feature type="region of interest" description="Disordered" evidence="1">
    <location>
        <begin position="1"/>
        <end position="51"/>
    </location>
</feature>
<name>A0AA87ZCQ9_FICCA</name>
<protein>
    <submittedName>
        <fullName evidence="2">Uncharacterized protein</fullName>
    </submittedName>
</protein>
<comment type="caution">
    <text evidence="2">The sequence shown here is derived from an EMBL/GenBank/DDBJ whole genome shotgun (WGS) entry which is preliminary data.</text>
</comment>
<dbReference type="Proteomes" id="UP001187192">
    <property type="component" value="Unassembled WGS sequence"/>
</dbReference>
<evidence type="ECO:0000256" key="1">
    <source>
        <dbReference type="SAM" id="MobiDB-lite"/>
    </source>
</evidence>
<accession>A0AA87ZCQ9</accession>
<dbReference type="AlphaFoldDB" id="A0AA87ZCQ9"/>
<evidence type="ECO:0000313" key="2">
    <source>
        <dbReference type="EMBL" id="GMN31577.1"/>
    </source>
</evidence>
<evidence type="ECO:0000313" key="3">
    <source>
        <dbReference type="Proteomes" id="UP001187192"/>
    </source>
</evidence>
<gene>
    <name evidence="2" type="ORF">TIFTF001_003306</name>
</gene>
<proteinExistence type="predicted"/>
<reference evidence="2" key="1">
    <citation type="submission" date="2023-07" db="EMBL/GenBank/DDBJ databases">
        <title>draft genome sequence of fig (Ficus carica).</title>
        <authorList>
            <person name="Takahashi T."/>
            <person name="Nishimura K."/>
        </authorList>
    </citation>
    <scope>NUCLEOTIDE SEQUENCE</scope>
</reference>
<organism evidence="2 3">
    <name type="scientific">Ficus carica</name>
    <name type="common">Common fig</name>
    <dbReference type="NCBI Taxonomy" id="3494"/>
    <lineage>
        <taxon>Eukaryota</taxon>
        <taxon>Viridiplantae</taxon>
        <taxon>Streptophyta</taxon>
        <taxon>Embryophyta</taxon>
        <taxon>Tracheophyta</taxon>
        <taxon>Spermatophyta</taxon>
        <taxon>Magnoliopsida</taxon>
        <taxon>eudicotyledons</taxon>
        <taxon>Gunneridae</taxon>
        <taxon>Pentapetalae</taxon>
        <taxon>rosids</taxon>
        <taxon>fabids</taxon>
        <taxon>Rosales</taxon>
        <taxon>Moraceae</taxon>
        <taxon>Ficeae</taxon>
        <taxon>Ficus</taxon>
    </lineage>
</organism>
<sequence length="51" mass="5606">MESPRRSEAPSLSPISSNRERKLRNPSPPPVAECSLPPSIAERSLPPYSPH</sequence>
<dbReference type="EMBL" id="BTGU01000003">
    <property type="protein sequence ID" value="GMN31577.1"/>
    <property type="molecule type" value="Genomic_DNA"/>
</dbReference>